<sequence length="327" mass="37472">MAKKKHSKKLPKTLPVNFVNRLESIYGRTLKEEILKTFVDKPTTFRVNTLRADRSKILEVLREHHFSVEKVGWYEDAFILKNKSKRELTDLDIYKEGFIYIQSLASMVPPLVLNPVPGDKVLDLTAAPGSKTSQMAAFMKKNGELVANDLNKVRFFRLKANMEILGVSEPFEGWDFHLRMEDASVLTTEYAEYFDKVLLDVPCSGEARFIEGYPKSYGYWSEKKIKALGYRQQKILFSGWSALKKGGSMVYSTCTLAPEENEVRISKFLDRVGEEAMIESISVKGLKVAKPVMEWKEKKLHKEVAKTLRILPTNQIEGFFVAKITKR</sequence>
<keyword evidence="4 7" id="KW-0808">Transferase</keyword>
<dbReference type="Pfam" id="PF01189">
    <property type="entry name" value="Methyltr_RsmB-F"/>
    <property type="match status" value="1"/>
</dbReference>
<dbReference type="Pfam" id="PF17125">
    <property type="entry name" value="Methyltr_RsmF_N"/>
    <property type="match status" value="1"/>
</dbReference>
<dbReference type="Gene3D" id="3.30.70.1170">
    <property type="entry name" value="Sun protein, domain 3"/>
    <property type="match status" value="1"/>
</dbReference>
<evidence type="ECO:0000256" key="3">
    <source>
        <dbReference type="ARBA" id="ARBA00022603"/>
    </source>
</evidence>
<protein>
    <recommendedName>
        <fullName evidence="8">SAM-dependent MTase RsmB/NOP-type domain-containing protein</fullName>
    </recommendedName>
</protein>
<keyword evidence="3 7" id="KW-0489">Methyltransferase</keyword>
<dbReference type="EMBL" id="PCWN01000011">
    <property type="protein sequence ID" value="PIR03626.1"/>
    <property type="molecule type" value="Genomic_DNA"/>
</dbReference>
<keyword evidence="5 7" id="KW-0949">S-adenosyl-L-methionine</keyword>
<keyword evidence="2" id="KW-0963">Cytoplasm</keyword>
<comment type="caution">
    <text evidence="7">Lacks conserved residue(s) required for the propagation of feature annotation.</text>
</comment>
<dbReference type="InterPro" id="IPR031341">
    <property type="entry name" value="Methyltr_RsmF_N"/>
</dbReference>
<dbReference type="Proteomes" id="UP000229600">
    <property type="component" value="Unassembled WGS sequence"/>
</dbReference>
<feature type="binding site" evidence="7">
    <location>
        <position position="200"/>
    </location>
    <ligand>
        <name>S-adenosyl-L-methionine</name>
        <dbReference type="ChEBI" id="CHEBI:59789"/>
    </ligand>
</feature>
<evidence type="ECO:0000256" key="7">
    <source>
        <dbReference type="PROSITE-ProRule" id="PRU01023"/>
    </source>
</evidence>
<evidence type="ECO:0000256" key="4">
    <source>
        <dbReference type="ARBA" id="ARBA00022679"/>
    </source>
</evidence>
<feature type="binding site" evidence="7">
    <location>
        <position position="182"/>
    </location>
    <ligand>
        <name>S-adenosyl-L-methionine</name>
        <dbReference type="ChEBI" id="CHEBI:59789"/>
    </ligand>
</feature>
<comment type="caution">
    <text evidence="9">The sequence shown here is derived from an EMBL/GenBank/DDBJ whole genome shotgun (WGS) entry which is preliminary data.</text>
</comment>
<dbReference type="GO" id="GO:0001510">
    <property type="term" value="P:RNA methylation"/>
    <property type="evidence" value="ECO:0007669"/>
    <property type="project" value="InterPro"/>
</dbReference>
<accession>A0A2H0N695</accession>
<dbReference type="InterPro" id="IPR029063">
    <property type="entry name" value="SAM-dependent_MTases_sf"/>
</dbReference>
<dbReference type="InterPro" id="IPR001678">
    <property type="entry name" value="MeTrfase_RsmB-F_NOP2_dom"/>
</dbReference>
<dbReference type="InterPro" id="IPR049560">
    <property type="entry name" value="MeTrfase_RsmB-F_NOP2_cat"/>
</dbReference>
<evidence type="ECO:0000256" key="1">
    <source>
        <dbReference type="ARBA" id="ARBA00007494"/>
    </source>
</evidence>
<evidence type="ECO:0000256" key="2">
    <source>
        <dbReference type="ARBA" id="ARBA00022490"/>
    </source>
</evidence>
<dbReference type="SUPFAM" id="SSF53335">
    <property type="entry name" value="S-adenosyl-L-methionine-dependent methyltransferases"/>
    <property type="match status" value="1"/>
</dbReference>
<reference evidence="9 10" key="1">
    <citation type="submission" date="2017-09" db="EMBL/GenBank/DDBJ databases">
        <title>Depth-based differentiation of microbial function through sediment-hosted aquifers and enrichment of novel symbionts in the deep terrestrial subsurface.</title>
        <authorList>
            <person name="Probst A.J."/>
            <person name="Ladd B."/>
            <person name="Jarett J.K."/>
            <person name="Geller-Mcgrath D.E."/>
            <person name="Sieber C.M."/>
            <person name="Emerson J.B."/>
            <person name="Anantharaman K."/>
            <person name="Thomas B.C."/>
            <person name="Malmstrom R."/>
            <person name="Stieglmeier M."/>
            <person name="Klingl A."/>
            <person name="Woyke T."/>
            <person name="Ryan C.M."/>
            <person name="Banfield J.F."/>
        </authorList>
    </citation>
    <scope>NUCLEOTIDE SEQUENCE [LARGE SCALE GENOMIC DNA]</scope>
    <source>
        <strain evidence="9">CG11_big_fil_rev_8_21_14_0_20_39_34</strain>
    </source>
</reference>
<organism evidence="9 10">
    <name type="scientific">Candidatus Magasanikbacteria bacterium CG11_big_fil_rev_8_21_14_0_20_39_34</name>
    <dbReference type="NCBI Taxonomy" id="1974653"/>
    <lineage>
        <taxon>Bacteria</taxon>
        <taxon>Candidatus Magasanikiibacteriota</taxon>
    </lineage>
</organism>
<dbReference type="PROSITE" id="PS01153">
    <property type="entry name" value="NOL1_NOP2_SUN"/>
    <property type="match status" value="1"/>
</dbReference>
<comment type="similarity">
    <text evidence="1 7">Belongs to the class I-like SAM-binding methyltransferase superfamily. RsmB/NOP family.</text>
</comment>
<evidence type="ECO:0000313" key="9">
    <source>
        <dbReference type="EMBL" id="PIR03626.1"/>
    </source>
</evidence>
<dbReference type="GO" id="GO:0008173">
    <property type="term" value="F:RNA methyltransferase activity"/>
    <property type="evidence" value="ECO:0007669"/>
    <property type="project" value="InterPro"/>
</dbReference>
<dbReference type="InterPro" id="IPR023267">
    <property type="entry name" value="RCMT"/>
</dbReference>
<evidence type="ECO:0000313" key="10">
    <source>
        <dbReference type="Proteomes" id="UP000229600"/>
    </source>
</evidence>
<dbReference type="AlphaFoldDB" id="A0A2H0N695"/>
<dbReference type="Gene3D" id="3.40.50.150">
    <property type="entry name" value="Vaccinia Virus protein VP39"/>
    <property type="match status" value="1"/>
</dbReference>
<evidence type="ECO:0000256" key="5">
    <source>
        <dbReference type="ARBA" id="ARBA00022691"/>
    </source>
</evidence>
<feature type="domain" description="SAM-dependent MTase RsmB/NOP-type" evidence="8">
    <location>
        <begin position="33"/>
        <end position="327"/>
    </location>
</feature>
<gene>
    <name evidence="9" type="ORF">COV59_05565</name>
</gene>
<dbReference type="PROSITE" id="PS51686">
    <property type="entry name" value="SAM_MT_RSMB_NOP"/>
    <property type="match status" value="1"/>
</dbReference>
<feature type="active site" description="Nucleophile" evidence="7">
    <location>
        <position position="254"/>
    </location>
</feature>
<proteinExistence type="inferred from homology"/>
<evidence type="ECO:0000259" key="8">
    <source>
        <dbReference type="PROSITE" id="PS51686"/>
    </source>
</evidence>
<keyword evidence="6 7" id="KW-0694">RNA-binding</keyword>
<dbReference type="PANTHER" id="PTHR22807">
    <property type="entry name" value="NOP2 YEAST -RELATED NOL1/NOP2/FMU SUN DOMAIN-CONTAINING"/>
    <property type="match status" value="1"/>
</dbReference>
<dbReference type="PRINTS" id="PR02008">
    <property type="entry name" value="RCMTFAMILY"/>
</dbReference>
<dbReference type="InterPro" id="IPR018314">
    <property type="entry name" value="RsmB/NOL1/NOP2-like_CS"/>
</dbReference>
<dbReference type="PANTHER" id="PTHR22807:SF30">
    <property type="entry name" value="28S RRNA (CYTOSINE(4447)-C(5))-METHYLTRANSFERASE-RELATED"/>
    <property type="match status" value="1"/>
</dbReference>
<feature type="binding site" evidence="7">
    <location>
        <position position="149"/>
    </location>
    <ligand>
        <name>S-adenosyl-L-methionine</name>
        <dbReference type="ChEBI" id="CHEBI:59789"/>
    </ligand>
</feature>
<dbReference type="GO" id="GO:0003723">
    <property type="term" value="F:RNA binding"/>
    <property type="evidence" value="ECO:0007669"/>
    <property type="project" value="UniProtKB-UniRule"/>
</dbReference>
<evidence type="ECO:0000256" key="6">
    <source>
        <dbReference type="ARBA" id="ARBA00022884"/>
    </source>
</evidence>
<name>A0A2H0N695_9BACT</name>